<keyword evidence="1" id="KW-0732">Signal</keyword>
<feature type="signal peptide" evidence="1">
    <location>
        <begin position="1"/>
        <end position="25"/>
    </location>
</feature>
<reference evidence="2 3" key="1">
    <citation type="submission" date="2019-09" db="EMBL/GenBank/DDBJ databases">
        <authorList>
            <person name="Kritzky A."/>
            <person name="Schelkanova E.Y."/>
            <person name="Alkhova Z.V."/>
            <person name="Smirnova N.I."/>
        </authorList>
    </citation>
    <scope>NUCLEOTIDE SEQUENCE [LARGE SCALE GENOMIC DNA]</scope>
    <source>
        <strain evidence="2 3">M1526</strain>
    </source>
</reference>
<dbReference type="EMBL" id="VUAA01000010">
    <property type="protein sequence ID" value="KAA1254690.1"/>
    <property type="molecule type" value="Genomic_DNA"/>
</dbReference>
<organism evidence="2 3">
    <name type="scientific">Vibrio cholerae</name>
    <dbReference type="NCBI Taxonomy" id="666"/>
    <lineage>
        <taxon>Bacteria</taxon>
        <taxon>Pseudomonadati</taxon>
        <taxon>Pseudomonadota</taxon>
        <taxon>Gammaproteobacteria</taxon>
        <taxon>Vibrionales</taxon>
        <taxon>Vibrionaceae</taxon>
        <taxon>Vibrio</taxon>
    </lineage>
</organism>
<protein>
    <recommendedName>
        <fullName evidence="4">Secreted protein</fullName>
    </recommendedName>
</protein>
<evidence type="ECO:0000313" key="2">
    <source>
        <dbReference type="EMBL" id="KAA1254690.1"/>
    </source>
</evidence>
<feature type="chain" id="PRO_5031563113" description="Secreted protein" evidence="1">
    <location>
        <begin position="26"/>
        <end position="357"/>
    </location>
</feature>
<accession>A0A5Q6PJ33</accession>
<proteinExistence type="predicted"/>
<name>A0A5Q6PJ33_VIBCL</name>
<sequence length="357" mass="39419">MNKLKKTVLAVVLGSSLTVSAPSHAIPNIDFANLTEEIVGNIQSASQWVSESQLMTAMMAADSYFQQAIMSMDSFLAQFSLQKELKLEESLHNLMVKEMSEPDKQAPRTCAIQKVSNAVDCVTTDTTVSKLDKDSHEANNFTDSQVKVTEKKIEKTKELLDLCRNLQYADNIDGTDKLSTSLCLRGGILLGTETQDAYEPGEQVAADTIIDLITGPFPEHKKSQTLPEGSFEKDAMMVKEMRKLAIRSLAVASLQHIASVRGSAGESSELKAPSELSLLQDFSDERWGNPEWVVEVAGATSDQKDAVMPSELQRRMAVMQAFQIHLDILKYKQQLRMEALQASSLMLDVENSPNLTK</sequence>
<evidence type="ECO:0000313" key="3">
    <source>
        <dbReference type="Proteomes" id="UP000323225"/>
    </source>
</evidence>
<evidence type="ECO:0000256" key="1">
    <source>
        <dbReference type="SAM" id="SignalP"/>
    </source>
</evidence>
<evidence type="ECO:0008006" key="4">
    <source>
        <dbReference type="Google" id="ProtNLM"/>
    </source>
</evidence>
<dbReference type="AlphaFoldDB" id="A0A5Q6PJ33"/>
<comment type="caution">
    <text evidence="2">The sequence shown here is derived from an EMBL/GenBank/DDBJ whole genome shotgun (WGS) entry which is preliminary data.</text>
</comment>
<dbReference type="Proteomes" id="UP000323225">
    <property type="component" value="Unassembled WGS sequence"/>
</dbReference>
<gene>
    <name evidence="2" type="ORF">F0M16_10510</name>
</gene>